<organism evidence="1">
    <name type="scientific">marine sediment metagenome</name>
    <dbReference type="NCBI Taxonomy" id="412755"/>
    <lineage>
        <taxon>unclassified sequences</taxon>
        <taxon>metagenomes</taxon>
        <taxon>ecological metagenomes</taxon>
    </lineage>
</organism>
<dbReference type="EMBL" id="BARU01000476">
    <property type="protein sequence ID" value="GAH21114.1"/>
    <property type="molecule type" value="Genomic_DNA"/>
</dbReference>
<proteinExistence type="predicted"/>
<reference evidence="1" key="1">
    <citation type="journal article" date="2014" name="Front. Microbiol.">
        <title>High frequency of phylogenetically diverse reductive dehalogenase-homologous genes in deep subseafloor sedimentary metagenomes.</title>
        <authorList>
            <person name="Kawai M."/>
            <person name="Futagami T."/>
            <person name="Toyoda A."/>
            <person name="Takaki Y."/>
            <person name="Nishi S."/>
            <person name="Hori S."/>
            <person name="Arai W."/>
            <person name="Tsubouchi T."/>
            <person name="Morono Y."/>
            <person name="Uchiyama I."/>
            <person name="Ito T."/>
            <person name="Fujiyama A."/>
            <person name="Inagaki F."/>
            <person name="Takami H."/>
        </authorList>
    </citation>
    <scope>NUCLEOTIDE SEQUENCE</scope>
    <source>
        <strain evidence="1">Expedition CK06-06</strain>
    </source>
</reference>
<dbReference type="InterPro" id="IPR007171">
    <property type="entry name" value="DUF371"/>
</dbReference>
<comment type="caution">
    <text evidence="1">The sequence shown here is derived from an EMBL/GenBank/DDBJ whole genome shotgun (WGS) entry which is preliminary data.</text>
</comment>
<dbReference type="AlphaFoldDB" id="X1EVB3"/>
<gene>
    <name evidence="1" type="ORF">S03H2_01592</name>
</gene>
<sequence length="143" mass="16211">MIILDSINAIGHPLIQCTHSTTIELTKDDYLTKKGTCILGIKASKSCYDLNSVLKKKVKNGEKIDVVIKIDDITDSFYGYGNKNLTLLSKKDLVFRKSNYICDRTILINCTKSSRELNRNIISKLTNSKKQISILFKVNDTYE</sequence>
<accession>X1EVB3</accession>
<dbReference type="PANTHER" id="PTHR40696:SF1">
    <property type="entry name" value="DUF371 DOMAIN-CONTAINING PROTEIN"/>
    <property type="match status" value="1"/>
</dbReference>
<dbReference type="Gene3D" id="2.60.120.630">
    <property type="entry name" value="mth639 domain like"/>
    <property type="match status" value="1"/>
</dbReference>
<evidence type="ECO:0008006" key="2">
    <source>
        <dbReference type="Google" id="ProtNLM"/>
    </source>
</evidence>
<protein>
    <recommendedName>
        <fullName evidence="2">DUF371 domain-containing protein</fullName>
    </recommendedName>
</protein>
<dbReference type="Pfam" id="PF04027">
    <property type="entry name" value="DUF371"/>
    <property type="match status" value="1"/>
</dbReference>
<dbReference type="PANTHER" id="PTHR40696">
    <property type="entry name" value="DUF371 FAMILY PROTEIN"/>
    <property type="match status" value="1"/>
</dbReference>
<dbReference type="InterPro" id="IPR023131">
    <property type="entry name" value="Mth639-like_dom_sf"/>
</dbReference>
<name>X1EVB3_9ZZZZ</name>
<evidence type="ECO:0000313" key="1">
    <source>
        <dbReference type="EMBL" id="GAH21114.1"/>
    </source>
</evidence>